<gene>
    <name evidence="3" type="primary">g3009</name>
    <name evidence="3" type="ORF">VP750_LOCUS2573</name>
</gene>
<evidence type="ECO:0000256" key="2">
    <source>
        <dbReference type="SAM" id="SignalP"/>
    </source>
</evidence>
<evidence type="ECO:0000313" key="3">
    <source>
        <dbReference type="EMBL" id="CAL5220914.1"/>
    </source>
</evidence>
<organism evidence="3 4">
    <name type="scientific">Coccomyxa viridis</name>
    <dbReference type="NCBI Taxonomy" id="1274662"/>
    <lineage>
        <taxon>Eukaryota</taxon>
        <taxon>Viridiplantae</taxon>
        <taxon>Chlorophyta</taxon>
        <taxon>core chlorophytes</taxon>
        <taxon>Trebouxiophyceae</taxon>
        <taxon>Trebouxiophyceae incertae sedis</taxon>
        <taxon>Coccomyxaceae</taxon>
        <taxon>Coccomyxa</taxon>
    </lineage>
</organism>
<feature type="compositionally biased region" description="Gly residues" evidence="1">
    <location>
        <begin position="76"/>
        <end position="94"/>
    </location>
</feature>
<proteinExistence type="predicted"/>
<dbReference type="EMBL" id="CAXHTA020000004">
    <property type="protein sequence ID" value="CAL5220914.1"/>
    <property type="molecule type" value="Genomic_DNA"/>
</dbReference>
<sequence>MGARTLLLLAYVLAVCAYALAAGNGNNNGLNNIGANSGNNNGNYNLGVNNGNGNGNSNTGNLNGNGNGNLNTGNLNGNGNGNGNLGNLNGGGNGNNNLGNRNGNGNGNFNSGSNNGNNNGNNNIGSGNGNGNGNGNANGKGDPIMTGFGGRAFEFLGQPGSVYSLVSEKFHKINTALKLGVMWDHNGTYMEGFGFQYRDQQVQVKLNAEDQMTVTMNGEPLVMTKGETELELIPFVEGGELMMLWQKHREGLGEAVEITTNMLQLLVWVTPAGTVDDGGLEQPAYLNFDIALMGPPAGNQMEGIIGETYNRMLVGDAVKDPNSQYYLPDDYTFRGKGAEETYIVDGYFGETADTMFAKQEHKRVLIEEEARIILQFPLRALGRAAGLSVASKPVTLHANGGRKGRFL</sequence>
<reference evidence="3 4" key="1">
    <citation type="submission" date="2024-06" db="EMBL/GenBank/DDBJ databases">
        <authorList>
            <person name="Kraege A."/>
            <person name="Thomma B."/>
        </authorList>
    </citation>
    <scope>NUCLEOTIDE SEQUENCE [LARGE SCALE GENOMIC DNA]</scope>
</reference>
<comment type="caution">
    <text evidence="3">The sequence shown here is derived from an EMBL/GenBank/DDBJ whole genome shotgun (WGS) entry which is preliminary data.</text>
</comment>
<feature type="compositionally biased region" description="Low complexity" evidence="1">
    <location>
        <begin position="48"/>
        <end position="75"/>
    </location>
</feature>
<feature type="region of interest" description="Disordered" evidence="1">
    <location>
        <begin position="48"/>
        <end position="138"/>
    </location>
</feature>
<keyword evidence="4" id="KW-1185">Reference proteome</keyword>
<keyword evidence="2" id="KW-0732">Signal</keyword>
<dbReference type="Proteomes" id="UP001497392">
    <property type="component" value="Unassembled WGS sequence"/>
</dbReference>
<evidence type="ECO:0000313" key="4">
    <source>
        <dbReference type="Proteomes" id="UP001497392"/>
    </source>
</evidence>
<feature type="compositionally biased region" description="Gly residues" evidence="1">
    <location>
        <begin position="126"/>
        <end position="138"/>
    </location>
</feature>
<accession>A0ABP1FLR6</accession>
<feature type="compositionally biased region" description="Low complexity" evidence="1">
    <location>
        <begin position="95"/>
        <end position="125"/>
    </location>
</feature>
<name>A0ABP1FLR6_9CHLO</name>
<protein>
    <submittedName>
        <fullName evidence="3">G3009 protein</fullName>
    </submittedName>
</protein>
<feature type="chain" id="PRO_5046025807" evidence="2">
    <location>
        <begin position="22"/>
        <end position="407"/>
    </location>
</feature>
<feature type="signal peptide" evidence="2">
    <location>
        <begin position="1"/>
        <end position="21"/>
    </location>
</feature>
<evidence type="ECO:0000256" key="1">
    <source>
        <dbReference type="SAM" id="MobiDB-lite"/>
    </source>
</evidence>